<accession>E6PTL3</accession>
<evidence type="ECO:0000256" key="1">
    <source>
        <dbReference type="ARBA" id="ARBA00022741"/>
    </source>
</evidence>
<dbReference type="GO" id="GO:0005524">
    <property type="term" value="F:ATP binding"/>
    <property type="evidence" value="ECO:0007669"/>
    <property type="project" value="UniProtKB-KW"/>
</dbReference>
<keyword evidence="2" id="KW-0067">ATP-binding</keyword>
<gene>
    <name evidence="6" type="ORF">CARN2_3746</name>
</gene>
<dbReference type="InterPro" id="IPR053930">
    <property type="entry name" value="RapZ-like_N"/>
</dbReference>
<organism evidence="6">
    <name type="scientific">mine drainage metagenome</name>
    <dbReference type="NCBI Taxonomy" id="410659"/>
    <lineage>
        <taxon>unclassified sequences</taxon>
        <taxon>metagenomes</taxon>
        <taxon>ecological metagenomes</taxon>
    </lineage>
</organism>
<evidence type="ECO:0000259" key="5">
    <source>
        <dbReference type="Pfam" id="PF22740"/>
    </source>
</evidence>
<feature type="domain" description="RapZ C-terminal" evidence="5">
    <location>
        <begin position="191"/>
        <end position="308"/>
    </location>
</feature>
<evidence type="ECO:0000256" key="2">
    <source>
        <dbReference type="ARBA" id="ARBA00022840"/>
    </source>
</evidence>
<sequence>MNDTTSRGIDETATQSPRIQLVLLSGVSGSGKSIALNALEDAGYYCVDNLPPQLVDQLLAVATESGHTHLGIAMDVRSADSLGLLPALARRLRQRCDLHFIYLDSTTDMLVQRFSETRRAHPLTARGLAPVAPDQPLPFSAPSLIEAIELERELLAPVASLGLHIDTSGLRPAQLRSWVRQAVGVGASRLTLLFESFAFKRGVALDADYVFDVRMLPNPHYDPSLRGLTGRDAPVADYLRSQPAVMRMLDDITGFLQHWLPAMAEDQRSYVVVAVGCTGGQHRSVFLAEQLGKHFAAEYSVLVRHRELDAADSIGTAARQSGGA</sequence>
<dbReference type="PANTHER" id="PTHR30448">
    <property type="entry name" value="RNASE ADAPTER PROTEIN RAPZ"/>
    <property type="match status" value="1"/>
</dbReference>
<dbReference type="PANTHER" id="PTHR30448:SF0">
    <property type="entry name" value="RNASE ADAPTER PROTEIN RAPZ"/>
    <property type="match status" value="1"/>
</dbReference>
<dbReference type="PIRSF" id="PIRSF005052">
    <property type="entry name" value="P-loopkin"/>
    <property type="match status" value="1"/>
</dbReference>
<dbReference type="Pfam" id="PF03668">
    <property type="entry name" value="RapZ-like_N"/>
    <property type="match status" value="1"/>
</dbReference>
<dbReference type="SUPFAM" id="SSF52540">
    <property type="entry name" value="P-loop containing nucleoside triphosphate hydrolases"/>
    <property type="match status" value="1"/>
</dbReference>
<evidence type="ECO:0000313" key="6">
    <source>
        <dbReference type="EMBL" id="CBH98270.1"/>
    </source>
</evidence>
<comment type="caution">
    <text evidence="6">The sequence shown here is derived from an EMBL/GenBank/DDBJ whole genome shotgun (WGS) entry which is preliminary data.</text>
</comment>
<keyword evidence="1" id="KW-0547">Nucleotide-binding</keyword>
<keyword evidence="6" id="KW-0808">Transferase</keyword>
<dbReference type="GO" id="GO:0016301">
    <property type="term" value="F:kinase activity"/>
    <property type="evidence" value="ECO:0007669"/>
    <property type="project" value="UniProtKB-KW"/>
</dbReference>
<dbReference type="HAMAP" id="MF_00636">
    <property type="entry name" value="RapZ_like"/>
    <property type="match status" value="1"/>
</dbReference>
<dbReference type="InterPro" id="IPR027417">
    <property type="entry name" value="P-loop_NTPase"/>
</dbReference>
<dbReference type="InterPro" id="IPR005337">
    <property type="entry name" value="RapZ-like"/>
</dbReference>
<name>E6PTL3_9ZZZZ</name>
<protein>
    <submittedName>
        <fullName evidence="6">Putative P-loop-containing kinase</fullName>
    </submittedName>
</protein>
<dbReference type="EMBL" id="CABM01000050">
    <property type="protein sequence ID" value="CBH98270.1"/>
    <property type="molecule type" value="Genomic_DNA"/>
</dbReference>
<reference evidence="6" key="1">
    <citation type="submission" date="2009-10" db="EMBL/GenBank/DDBJ databases">
        <title>Diversity of trophic interactions inside an arsenic-rich microbial ecosystem.</title>
        <authorList>
            <person name="Bertin P.N."/>
            <person name="Heinrich-Salmeron A."/>
            <person name="Pelletier E."/>
            <person name="Goulhen-Chollet F."/>
            <person name="Arsene-Ploetze F."/>
            <person name="Gallien S."/>
            <person name="Calteau A."/>
            <person name="Vallenet D."/>
            <person name="Casiot C."/>
            <person name="Chane-Woon-Ming B."/>
            <person name="Giloteaux L."/>
            <person name="Barakat M."/>
            <person name="Bonnefoy V."/>
            <person name="Bruneel O."/>
            <person name="Chandler M."/>
            <person name="Cleiss J."/>
            <person name="Duran R."/>
            <person name="Elbaz-Poulichet F."/>
            <person name="Fonknechten N."/>
            <person name="Lauga B."/>
            <person name="Mornico D."/>
            <person name="Ortet P."/>
            <person name="Schaeffer C."/>
            <person name="Siguier P."/>
            <person name="Alexander Thil Smith A."/>
            <person name="Van Dorsselaer A."/>
            <person name="Weissenbach J."/>
            <person name="Medigue C."/>
            <person name="Le Paslier D."/>
        </authorList>
    </citation>
    <scope>NUCLEOTIDE SEQUENCE</scope>
</reference>
<proteinExistence type="inferred from homology"/>
<evidence type="ECO:0000256" key="3">
    <source>
        <dbReference type="ARBA" id="ARBA00023134"/>
    </source>
</evidence>
<dbReference type="GO" id="GO:0005525">
    <property type="term" value="F:GTP binding"/>
    <property type="evidence" value="ECO:0007669"/>
    <property type="project" value="UniProtKB-KW"/>
</dbReference>
<evidence type="ECO:0000259" key="4">
    <source>
        <dbReference type="Pfam" id="PF03668"/>
    </source>
</evidence>
<dbReference type="InterPro" id="IPR053931">
    <property type="entry name" value="RapZ_C"/>
</dbReference>
<dbReference type="Pfam" id="PF22740">
    <property type="entry name" value="PapZ_C"/>
    <property type="match status" value="1"/>
</dbReference>
<dbReference type="NCBIfam" id="NF003828">
    <property type="entry name" value="PRK05416.1"/>
    <property type="match status" value="1"/>
</dbReference>
<keyword evidence="6" id="KW-0418">Kinase</keyword>
<keyword evidence="3" id="KW-0342">GTP-binding</keyword>
<dbReference type="AlphaFoldDB" id="E6PTL3"/>
<feature type="domain" description="RapZ-like N-terminal" evidence="4">
    <location>
        <begin position="19"/>
        <end position="183"/>
    </location>
</feature>